<keyword evidence="2" id="KW-1185">Reference proteome</keyword>
<protein>
    <submittedName>
        <fullName evidence="1">Uncharacterized protein</fullName>
    </submittedName>
</protein>
<sequence>MAIPLRPLEGGEEEKGEYGDILKELENLIEVDVKSREAVVIFLNHGAGESQKTNHRSFPPTLADILRRLIDSKPSWTFCTRLTSSRGKCEQHKSCISSHNHKVRAYENHDVDTPEGLKPRQIDPITQMCESLPRKVNVRLEMRRKKSRGGEEPCNTGKATRDALEEECKEGEEVTLVLGVEDVHLEHHM</sequence>
<proteinExistence type="predicted"/>
<gene>
    <name evidence="1" type="ORF">LTS18_014310</name>
</gene>
<dbReference type="Proteomes" id="UP001186974">
    <property type="component" value="Unassembled WGS sequence"/>
</dbReference>
<organism evidence="1 2">
    <name type="scientific">Coniosporium uncinatum</name>
    <dbReference type="NCBI Taxonomy" id="93489"/>
    <lineage>
        <taxon>Eukaryota</taxon>
        <taxon>Fungi</taxon>
        <taxon>Dikarya</taxon>
        <taxon>Ascomycota</taxon>
        <taxon>Pezizomycotina</taxon>
        <taxon>Dothideomycetes</taxon>
        <taxon>Dothideomycetes incertae sedis</taxon>
        <taxon>Coniosporium</taxon>
    </lineage>
</organism>
<evidence type="ECO:0000313" key="2">
    <source>
        <dbReference type="Proteomes" id="UP001186974"/>
    </source>
</evidence>
<comment type="caution">
    <text evidence="1">The sequence shown here is derived from an EMBL/GenBank/DDBJ whole genome shotgun (WGS) entry which is preliminary data.</text>
</comment>
<evidence type="ECO:0000313" key="1">
    <source>
        <dbReference type="EMBL" id="KAK3080663.1"/>
    </source>
</evidence>
<accession>A0ACC3DV57</accession>
<reference evidence="1" key="1">
    <citation type="submission" date="2024-09" db="EMBL/GenBank/DDBJ databases">
        <title>Black Yeasts Isolated from many extreme environments.</title>
        <authorList>
            <person name="Coleine C."/>
            <person name="Stajich J.E."/>
            <person name="Selbmann L."/>
        </authorList>
    </citation>
    <scope>NUCLEOTIDE SEQUENCE</scope>
    <source>
        <strain evidence="1">CCFEE 5737</strain>
    </source>
</reference>
<dbReference type="EMBL" id="JAWDJW010000455">
    <property type="protein sequence ID" value="KAK3080663.1"/>
    <property type="molecule type" value="Genomic_DNA"/>
</dbReference>
<name>A0ACC3DV57_9PEZI</name>